<comment type="caution">
    <text evidence="1">The sequence shown here is derived from an EMBL/GenBank/DDBJ whole genome shotgun (WGS) entry which is preliminary data.</text>
</comment>
<evidence type="ECO:0000313" key="1">
    <source>
        <dbReference type="EMBL" id="KKL58182.1"/>
    </source>
</evidence>
<evidence type="ECO:0008006" key="2">
    <source>
        <dbReference type="Google" id="ProtNLM"/>
    </source>
</evidence>
<protein>
    <recommendedName>
        <fullName evidence="2">HK97 gp10 family phage protein</fullName>
    </recommendedName>
</protein>
<proteinExistence type="predicted"/>
<name>A0A0F9G4C8_9ZZZZ</name>
<organism evidence="1">
    <name type="scientific">marine sediment metagenome</name>
    <dbReference type="NCBI Taxonomy" id="412755"/>
    <lineage>
        <taxon>unclassified sequences</taxon>
        <taxon>metagenomes</taxon>
        <taxon>ecological metagenomes</taxon>
    </lineage>
</organism>
<accession>A0A0F9G4C8</accession>
<sequence length="152" mass="16785">MPIIEIKVEGLKKITTALAKFPVVIPKNMAAAGGEALTMILDTVGLRAYPPETAANRPPTPYYQRGLGTVYKNSVARTSENYGKKWTEEVESFVARAKNTASYAEFLGGENQVSWAPGYGWKKLFSTAKELIPEIVKIYTAWVEKTIKELGL</sequence>
<dbReference type="AlphaFoldDB" id="A0A0F9G4C8"/>
<reference evidence="1" key="1">
    <citation type="journal article" date="2015" name="Nature">
        <title>Complex archaea that bridge the gap between prokaryotes and eukaryotes.</title>
        <authorList>
            <person name="Spang A."/>
            <person name="Saw J.H."/>
            <person name="Jorgensen S.L."/>
            <person name="Zaremba-Niedzwiedzka K."/>
            <person name="Martijn J."/>
            <person name="Lind A.E."/>
            <person name="van Eijk R."/>
            <person name="Schleper C."/>
            <person name="Guy L."/>
            <person name="Ettema T.J."/>
        </authorList>
    </citation>
    <scope>NUCLEOTIDE SEQUENCE</scope>
</reference>
<gene>
    <name evidence="1" type="ORF">LCGC14_2227970</name>
</gene>
<dbReference type="EMBL" id="LAZR01029912">
    <property type="protein sequence ID" value="KKL58182.1"/>
    <property type="molecule type" value="Genomic_DNA"/>
</dbReference>